<dbReference type="Proteomes" id="UP001054821">
    <property type="component" value="Chromosome 4"/>
</dbReference>
<feature type="domain" description="Reverse transcriptase Ty1/copia-type" evidence="1">
    <location>
        <begin position="1"/>
        <end position="73"/>
    </location>
</feature>
<dbReference type="PANTHER" id="PTHR11439">
    <property type="entry name" value="GAG-POL-RELATED RETROTRANSPOSON"/>
    <property type="match status" value="1"/>
</dbReference>
<dbReference type="InterPro" id="IPR013103">
    <property type="entry name" value="RVT_2"/>
</dbReference>
<evidence type="ECO:0000259" key="1">
    <source>
        <dbReference type="Pfam" id="PF07727"/>
    </source>
</evidence>
<dbReference type="OMA" id="EISCYIA"/>
<dbReference type="EMBL" id="JAJFAZ020000004">
    <property type="protein sequence ID" value="KAI5335521.1"/>
    <property type="molecule type" value="Genomic_DNA"/>
</dbReference>
<evidence type="ECO:0000313" key="5">
    <source>
        <dbReference type="Proteomes" id="UP001054821"/>
    </source>
</evidence>
<evidence type="ECO:0000313" key="2">
    <source>
        <dbReference type="EMBL" id="KAI5335521.1"/>
    </source>
</evidence>
<reference evidence="4" key="2">
    <citation type="journal article" date="2020" name="Plant J.">
        <title>Transposons played a major role in the diversification between the closely related almond and peach genomes: results from the almond genome sequence.</title>
        <authorList>
            <person name="Alioto T."/>
            <person name="Alexiou K.G."/>
            <person name="Bardil A."/>
            <person name="Barteri F."/>
            <person name="Castanera R."/>
            <person name="Cruz F."/>
            <person name="Dhingra A."/>
            <person name="Duval H."/>
            <person name="Fernandez I Marti A."/>
            <person name="Frias L."/>
            <person name="Galan B."/>
            <person name="Garcia J.L."/>
            <person name="Howad W."/>
            <person name="Gomez-Garrido J."/>
            <person name="Gut M."/>
            <person name="Julca I."/>
            <person name="Morata J."/>
            <person name="Puigdomenech P."/>
            <person name="Ribeca P."/>
            <person name="Rubio Cabetas M.J."/>
            <person name="Vlasova A."/>
            <person name="Wirthensohn M."/>
            <person name="Garcia-Mas J."/>
            <person name="Gabaldon T."/>
            <person name="Casacuberta J.M."/>
            <person name="Arus P."/>
        </authorList>
    </citation>
    <scope>NUCLEOTIDE SEQUENCE [LARGE SCALE GENOMIC DNA]</scope>
    <source>
        <strain evidence="4">cv. Texas</strain>
    </source>
</reference>
<dbReference type="AlphaFoldDB" id="A0A5E4GAM9"/>
<name>A0A5E4GAM9_PRUDU</name>
<reference evidence="3" key="1">
    <citation type="submission" date="2019-07" db="EMBL/GenBank/DDBJ databases">
        <authorList>
            <person name="Alioto T."/>
            <person name="Alioto T."/>
            <person name="Gomez Garrido J."/>
        </authorList>
    </citation>
    <scope>NUCLEOTIDE SEQUENCE</scope>
</reference>
<keyword evidence="5" id="KW-1185">Reference proteome</keyword>
<proteinExistence type="predicted"/>
<reference evidence="2 5" key="3">
    <citation type="journal article" date="2022" name="G3 (Bethesda)">
        <title>Whole-genome sequence and methylome profiling of the almond [Prunus dulcis (Mill.) D.A. Webb] cultivar 'Nonpareil'.</title>
        <authorList>
            <person name="D'Amico-Willman K.M."/>
            <person name="Ouma W.Z."/>
            <person name="Meulia T."/>
            <person name="Sideli G.M."/>
            <person name="Gradziel T.M."/>
            <person name="Fresnedo-Ramirez J."/>
        </authorList>
    </citation>
    <scope>NUCLEOTIDE SEQUENCE [LARGE SCALE GENOMIC DNA]</scope>
    <source>
        <strain evidence="2">Clone GOH B32 T37-40</strain>
    </source>
</reference>
<dbReference type="InParanoid" id="A0A5E4GAM9"/>
<evidence type="ECO:0000313" key="4">
    <source>
        <dbReference type="Proteomes" id="UP000327085"/>
    </source>
</evidence>
<organism evidence="3 4">
    <name type="scientific">Prunus dulcis</name>
    <name type="common">Almond</name>
    <name type="synonym">Amygdalus dulcis</name>
    <dbReference type="NCBI Taxonomy" id="3755"/>
    <lineage>
        <taxon>Eukaryota</taxon>
        <taxon>Viridiplantae</taxon>
        <taxon>Streptophyta</taxon>
        <taxon>Embryophyta</taxon>
        <taxon>Tracheophyta</taxon>
        <taxon>Spermatophyta</taxon>
        <taxon>Magnoliopsida</taxon>
        <taxon>eudicotyledons</taxon>
        <taxon>Gunneridae</taxon>
        <taxon>Pentapetalae</taxon>
        <taxon>rosids</taxon>
        <taxon>fabids</taxon>
        <taxon>Rosales</taxon>
        <taxon>Rosaceae</taxon>
        <taxon>Amygdaloideae</taxon>
        <taxon>Amygdaleae</taxon>
        <taxon>Prunus</taxon>
    </lineage>
</organism>
<dbReference type="Pfam" id="PF07727">
    <property type="entry name" value="RVT_2"/>
    <property type="match status" value="1"/>
</dbReference>
<dbReference type="CDD" id="cd09272">
    <property type="entry name" value="RNase_HI_RT_Ty1"/>
    <property type="match status" value="1"/>
</dbReference>
<dbReference type="Proteomes" id="UP000327085">
    <property type="component" value="Chromosome 4"/>
</dbReference>
<dbReference type="EMBL" id="CABIKO010000466">
    <property type="protein sequence ID" value="VVA36640.1"/>
    <property type="molecule type" value="Genomic_DNA"/>
</dbReference>
<sequence length="181" mass="19676">MVIAGNDLIGIQGIKLHLSNCFDMNDLGPLRYFLDIKMDSSPGGYILSQDKYASDLISRVGLTDNKVVDTPLELNIKLRPADAVLRIIRCVQDTLHQGFLFSLLSWKSKKQAVVACSSVEAEYRALADTTSEIVWLRCCSCPLAIVLKVSKSTTIMVQVASLGSAATVEVAFLTPPPSSDL</sequence>
<dbReference type="PANTHER" id="PTHR11439:SF483">
    <property type="entry name" value="PEPTIDE SYNTHASE GLIP-LIKE, PUTATIVE (AFU_ORTHOLOGUE AFUA_3G12920)-RELATED"/>
    <property type="match status" value="1"/>
</dbReference>
<dbReference type="Gramene" id="VVA36640">
    <property type="protein sequence ID" value="VVA36640"/>
    <property type="gene ID" value="Prudul26B001092"/>
</dbReference>
<protein>
    <submittedName>
        <fullName evidence="3">PREDICTED: Retrovirus-related Pol poly from transposon</fullName>
    </submittedName>
</protein>
<accession>A0A5E4GAM9</accession>
<evidence type="ECO:0000313" key="3">
    <source>
        <dbReference type="EMBL" id="VVA36640.1"/>
    </source>
</evidence>
<gene>
    <name evidence="3" type="ORF">ALMOND_2B001092</name>
    <name evidence="2" type="ORF">L3X38_025654</name>
</gene>